<feature type="region of interest" description="Disordered" evidence="1">
    <location>
        <begin position="392"/>
        <end position="414"/>
    </location>
</feature>
<dbReference type="Pfam" id="PF23070">
    <property type="entry name" value="DUF7043"/>
    <property type="match status" value="2"/>
</dbReference>
<feature type="region of interest" description="Disordered" evidence="1">
    <location>
        <begin position="875"/>
        <end position="945"/>
    </location>
</feature>
<keyword evidence="5" id="KW-1185">Reference proteome</keyword>
<accession>A0A2T7PDZ7</accession>
<feature type="compositionally biased region" description="Acidic residues" evidence="1">
    <location>
        <begin position="450"/>
        <end position="469"/>
    </location>
</feature>
<feature type="region of interest" description="Disordered" evidence="1">
    <location>
        <begin position="429"/>
        <end position="469"/>
    </location>
</feature>
<proteinExistence type="predicted"/>
<protein>
    <recommendedName>
        <fullName evidence="3">DUF7043 domain-containing protein</fullName>
    </recommendedName>
</protein>
<feature type="domain" description="DUF7043" evidence="3">
    <location>
        <begin position="483"/>
        <end position="592"/>
    </location>
</feature>
<feature type="compositionally biased region" description="Polar residues" evidence="1">
    <location>
        <begin position="392"/>
        <end position="411"/>
    </location>
</feature>
<feature type="compositionally biased region" description="Polar residues" evidence="1">
    <location>
        <begin position="754"/>
        <end position="765"/>
    </location>
</feature>
<feature type="compositionally biased region" description="Polar residues" evidence="1">
    <location>
        <begin position="824"/>
        <end position="833"/>
    </location>
</feature>
<evidence type="ECO:0000259" key="3">
    <source>
        <dbReference type="Pfam" id="PF23070"/>
    </source>
</evidence>
<comment type="caution">
    <text evidence="4">The sequence shown here is derived from an EMBL/GenBank/DDBJ whole genome shotgun (WGS) entry which is preliminary data.</text>
</comment>
<dbReference type="AlphaFoldDB" id="A0A2T7PDZ7"/>
<sequence>MLRNITAPLVGLTSALLTVLMVSSEVPFSRAPSSSAVEPRCHFPDFLQSRKGKTNWMINQSNSRTSFDVVGGRILARSGTCSRSGTKMRHRQPAGPECTQSNYTWVCLEQQAEAKYLVQHLESTFVMYACVEFLQRNLSVVQIKMSHVKGERFLQSLCDEEYMFIDPWPWISYEHFRSPPVACPITGGFNLLLKYASPTGRHRPTSSRYYSSAYMSPLTSSSSSASDPYVCIDASTAPMRLESDCVKGDGVFFDFRHELCLPPGSKLMVQQRALCMASWRQDHEDFAVLRSANNDRAIWCLRVTWKNDKVHEIVLFLDWVCPTSSYTESARRYSSQHSPAGPHLTPHLAFEVRDRQVITEPCSDQLSTCHSHAGFCSGLQCMWTCGKCSPASTDTGDQSRVNPSEESSSLAKTKKATIVLTSSKETVRFPQQLNLQDPDYHSQGTRSDFNQDDDEDSGTNADDEDEAVEADVTAQAASTRTSQRGCTFPENVRGTWLHRTPEGEETLEIGASSLRHPRLGELQCVTFLSPHSELVSLRRVLWRRYDNGCYPRFTCIHFSTPSKSVMRYRLANEQHWPLELADDAICDERNFLEPPDIFHPGDKYVSRSWEVARRSGPVQNMPCILPHHVPRVVSFLDDQDRSGCMVHGTYYSPRTIVLAYFPTPERGRDSTATSPPGPGLGETPVESGRVTTLATGIRKTPFKNDHSGDAGPDFKETHVKSDHSNADGSDFKEGSFKSDHSRTDGFYFERNVPQDRTTSVSSTIPEESHFDHDYRNLAVGQDDDEQDLLNASRDTQVAGMPPDVADRKSNRQDEGQKGDGYNWKSPSGETKGSSGKAGGYSRETVDSNGGKPVWVDDGGGTFVFTKYEYSYSGRDKGSGGRYHLQPGSKKYKTNPASSPRPGRRTRAAGAEVKRDSTFSRSDNGDRQDGGTHSQHARRDRRQAGADDVVQTSYECLAVMTYADTYKSVLTVTSDKPQEILCWLVVNQYTVVILNTSACNSQTAERVLNPARYPTYRQHKHAVLRLYSGEKDCDTLRPADRVWPEPVKYQDQNVKSDASPVAVTCFTAVTCLLLSLSVTRGFLLPQL</sequence>
<feature type="compositionally biased region" description="Basic and acidic residues" evidence="1">
    <location>
        <begin position="804"/>
        <end position="817"/>
    </location>
</feature>
<evidence type="ECO:0000313" key="5">
    <source>
        <dbReference type="Proteomes" id="UP000245119"/>
    </source>
</evidence>
<dbReference type="InterPro" id="IPR055471">
    <property type="entry name" value="DUF7043"/>
</dbReference>
<feature type="domain" description="DUF7043" evidence="3">
    <location>
        <begin position="39"/>
        <end position="170"/>
    </location>
</feature>
<feature type="region of interest" description="Disordered" evidence="1">
    <location>
        <begin position="792"/>
        <end position="857"/>
    </location>
</feature>
<keyword evidence="2" id="KW-0732">Signal</keyword>
<feature type="chain" id="PRO_5015463497" description="DUF7043 domain-containing protein" evidence="2">
    <location>
        <begin position="25"/>
        <end position="1086"/>
    </location>
</feature>
<feature type="compositionally biased region" description="Basic and acidic residues" evidence="1">
    <location>
        <begin position="702"/>
        <end position="743"/>
    </location>
</feature>
<feature type="region of interest" description="Disordered" evidence="1">
    <location>
        <begin position="663"/>
        <end position="772"/>
    </location>
</feature>
<gene>
    <name evidence="4" type="ORF">C0Q70_07056</name>
</gene>
<reference evidence="4 5" key="1">
    <citation type="submission" date="2018-04" db="EMBL/GenBank/DDBJ databases">
        <title>The genome of golden apple snail Pomacea canaliculata provides insight into stress tolerance and invasive adaptation.</title>
        <authorList>
            <person name="Liu C."/>
            <person name="Liu B."/>
            <person name="Ren Y."/>
            <person name="Zhang Y."/>
            <person name="Wang H."/>
            <person name="Li S."/>
            <person name="Jiang F."/>
            <person name="Yin L."/>
            <person name="Zhang G."/>
            <person name="Qian W."/>
            <person name="Fan W."/>
        </authorList>
    </citation>
    <scope>NUCLEOTIDE SEQUENCE [LARGE SCALE GENOMIC DNA]</scope>
    <source>
        <strain evidence="4">SZHN2017</strain>
        <tissue evidence="4">Muscle</tissue>
    </source>
</reference>
<feature type="compositionally biased region" description="Basic and acidic residues" evidence="1">
    <location>
        <begin position="911"/>
        <end position="929"/>
    </location>
</feature>
<evidence type="ECO:0000313" key="4">
    <source>
        <dbReference type="EMBL" id="PVD31639.1"/>
    </source>
</evidence>
<feature type="signal peptide" evidence="2">
    <location>
        <begin position="1"/>
        <end position="24"/>
    </location>
</feature>
<dbReference type="EMBL" id="PZQS01000004">
    <property type="protein sequence ID" value="PVD31639.1"/>
    <property type="molecule type" value="Genomic_DNA"/>
</dbReference>
<evidence type="ECO:0000256" key="1">
    <source>
        <dbReference type="SAM" id="MobiDB-lite"/>
    </source>
</evidence>
<name>A0A2T7PDZ7_POMCA</name>
<organism evidence="4 5">
    <name type="scientific">Pomacea canaliculata</name>
    <name type="common">Golden apple snail</name>
    <dbReference type="NCBI Taxonomy" id="400727"/>
    <lineage>
        <taxon>Eukaryota</taxon>
        <taxon>Metazoa</taxon>
        <taxon>Spiralia</taxon>
        <taxon>Lophotrochozoa</taxon>
        <taxon>Mollusca</taxon>
        <taxon>Gastropoda</taxon>
        <taxon>Caenogastropoda</taxon>
        <taxon>Architaenioglossa</taxon>
        <taxon>Ampullarioidea</taxon>
        <taxon>Ampullariidae</taxon>
        <taxon>Pomacea</taxon>
    </lineage>
</organism>
<dbReference type="Proteomes" id="UP000245119">
    <property type="component" value="Linkage Group LG4"/>
</dbReference>
<evidence type="ECO:0000256" key="2">
    <source>
        <dbReference type="SAM" id="SignalP"/>
    </source>
</evidence>
<dbReference type="OrthoDB" id="9979716at2759"/>